<dbReference type="EMBL" id="LSRS01000002">
    <property type="protein sequence ID" value="KAF1085988.1"/>
    <property type="molecule type" value="Genomic_DNA"/>
</dbReference>
<dbReference type="GO" id="GO:0030170">
    <property type="term" value="F:pyridoxal phosphate binding"/>
    <property type="evidence" value="ECO:0007669"/>
    <property type="project" value="InterPro"/>
</dbReference>
<sequence length="409" mass="45356">MTQINWSEKVNPVVRNLPPSGIRRFFDLVAEMKGVISLGVGEPDFVTPWHIREACIYSLEKGYTMYTSNWGLLELREAVAADVEGTYNIKYNPRDEILITVGVSEAMDLAMRVLLEPGDEVLIPEPSYVSYAPCTTLAGGVPVFIPTGMENGFRISAEQVQSLITPRTKVLLLCYPNNPTGAIMDREELLKIAEVAKQNDLMVVSDEIYDRLTYVGQHTCMASLPGMQDRTVLLNGFSKAYAMTGWRVGYAAGHPDIIGAMTKIHQYTMLCTSITAQMAAMEALKNGQPAMRHMVENYNRRRNLVVQAFRDMGLPCYEPGGAFYAFPQISGTGLNCEEFAEELLKQEQVALVPGNAFGPSGEGFVRVSYAASLDDLSEAFRRMSRFVRRYGVRPKIISTPKQMANGQSA</sequence>
<dbReference type="SUPFAM" id="SSF53383">
    <property type="entry name" value="PLP-dependent transferases"/>
    <property type="match status" value="1"/>
</dbReference>
<gene>
    <name evidence="8" type="primary">patA_1</name>
    <name evidence="8" type="ORF">SPSYN_00726</name>
</gene>
<dbReference type="GO" id="GO:0006520">
    <property type="term" value="P:amino acid metabolic process"/>
    <property type="evidence" value="ECO:0007669"/>
    <property type="project" value="InterPro"/>
</dbReference>
<evidence type="ECO:0000256" key="2">
    <source>
        <dbReference type="ARBA" id="ARBA00007441"/>
    </source>
</evidence>
<dbReference type="FunFam" id="3.40.640.10:FF:000033">
    <property type="entry name" value="Aspartate aminotransferase"/>
    <property type="match status" value="1"/>
</dbReference>
<evidence type="ECO:0000313" key="9">
    <source>
        <dbReference type="Proteomes" id="UP000798488"/>
    </source>
</evidence>
<dbReference type="InterPro" id="IPR015421">
    <property type="entry name" value="PyrdxlP-dep_Trfase_major"/>
</dbReference>
<evidence type="ECO:0000259" key="7">
    <source>
        <dbReference type="Pfam" id="PF00155"/>
    </source>
</evidence>
<evidence type="ECO:0000256" key="5">
    <source>
        <dbReference type="ARBA" id="ARBA00022898"/>
    </source>
</evidence>
<dbReference type="InterPro" id="IPR015424">
    <property type="entry name" value="PyrdxlP-dep_Trfase"/>
</dbReference>
<keyword evidence="4 6" id="KW-0808">Transferase</keyword>
<comment type="similarity">
    <text evidence="2 6">Belongs to the class-I pyridoxal-phosphate-dependent aminotransferase family.</text>
</comment>
<dbReference type="PANTHER" id="PTHR46383">
    <property type="entry name" value="ASPARTATE AMINOTRANSFERASE"/>
    <property type="match status" value="1"/>
</dbReference>
<dbReference type="OrthoDB" id="9803354at2"/>
<feature type="domain" description="Aminotransferase class I/classII large" evidence="7">
    <location>
        <begin position="34"/>
        <end position="374"/>
    </location>
</feature>
<dbReference type="PANTHER" id="PTHR46383:SF3">
    <property type="entry name" value="ASPARTATE AMINOTRANSFERASE-RELATED"/>
    <property type="match status" value="1"/>
</dbReference>
<keyword evidence="9" id="KW-1185">Reference proteome</keyword>
<dbReference type="CDD" id="cd00609">
    <property type="entry name" value="AAT_like"/>
    <property type="match status" value="1"/>
</dbReference>
<evidence type="ECO:0000313" key="8">
    <source>
        <dbReference type="EMBL" id="KAF1085988.1"/>
    </source>
</evidence>
<dbReference type="InterPro" id="IPR004838">
    <property type="entry name" value="NHTrfase_class1_PyrdxlP-BS"/>
</dbReference>
<keyword evidence="3 6" id="KW-0032">Aminotransferase</keyword>
<dbReference type="RefSeq" id="WP_161821133.1">
    <property type="nucleotide sequence ID" value="NZ_LSRS01000002.1"/>
</dbReference>
<dbReference type="Pfam" id="PF00155">
    <property type="entry name" value="Aminotran_1_2"/>
    <property type="match status" value="1"/>
</dbReference>
<name>A0A9D2WRF4_9FIRM</name>
<dbReference type="GO" id="GO:0008483">
    <property type="term" value="F:transaminase activity"/>
    <property type="evidence" value="ECO:0007669"/>
    <property type="project" value="UniProtKB-KW"/>
</dbReference>
<reference evidence="8" key="1">
    <citation type="submission" date="2016-02" db="EMBL/GenBank/DDBJ databases">
        <title>Draft Genome Sequence of Sporotomaculum syntrophicum Strain FB, a Syntrophic Benzoate Degrader.</title>
        <authorList>
            <person name="Nobu M.K."/>
            <person name="Narihiro T."/>
            <person name="Qiu Y.-L."/>
            <person name="Ohashi A."/>
            <person name="Liu W.-T."/>
            <person name="Yuji S."/>
        </authorList>
    </citation>
    <scope>NUCLEOTIDE SEQUENCE</scope>
    <source>
        <strain evidence="8">FB</strain>
    </source>
</reference>
<comment type="caution">
    <text evidence="8">The sequence shown here is derived from an EMBL/GenBank/DDBJ whole genome shotgun (WGS) entry which is preliminary data.</text>
</comment>
<evidence type="ECO:0000256" key="6">
    <source>
        <dbReference type="RuleBase" id="RU000481"/>
    </source>
</evidence>
<dbReference type="PROSITE" id="PS00105">
    <property type="entry name" value="AA_TRANSFER_CLASS_1"/>
    <property type="match status" value="1"/>
</dbReference>
<keyword evidence="5" id="KW-0663">Pyridoxal phosphate</keyword>
<accession>A0A9D2WRF4</accession>
<dbReference type="InterPro" id="IPR015422">
    <property type="entry name" value="PyrdxlP-dep_Trfase_small"/>
</dbReference>
<dbReference type="InterPro" id="IPR004839">
    <property type="entry name" value="Aminotransferase_I/II_large"/>
</dbReference>
<evidence type="ECO:0000256" key="1">
    <source>
        <dbReference type="ARBA" id="ARBA00001933"/>
    </source>
</evidence>
<dbReference type="Proteomes" id="UP000798488">
    <property type="component" value="Unassembled WGS sequence"/>
</dbReference>
<comment type="cofactor">
    <cofactor evidence="1 6">
        <name>pyridoxal 5'-phosphate</name>
        <dbReference type="ChEBI" id="CHEBI:597326"/>
    </cofactor>
</comment>
<protein>
    <recommendedName>
        <fullName evidence="6">Aminotransferase</fullName>
        <ecNumber evidence="6">2.6.1.-</ecNumber>
    </recommendedName>
</protein>
<organism evidence="8 9">
    <name type="scientific">Sporotomaculum syntrophicum</name>
    <dbReference type="NCBI Taxonomy" id="182264"/>
    <lineage>
        <taxon>Bacteria</taxon>
        <taxon>Bacillati</taxon>
        <taxon>Bacillota</taxon>
        <taxon>Clostridia</taxon>
        <taxon>Eubacteriales</taxon>
        <taxon>Desulfallaceae</taxon>
        <taxon>Sporotomaculum</taxon>
    </lineage>
</organism>
<proteinExistence type="inferred from homology"/>
<dbReference type="AlphaFoldDB" id="A0A9D2WRF4"/>
<evidence type="ECO:0000256" key="4">
    <source>
        <dbReference type="ARBA" id="ARBA00022679"/>
    </source>
</evidence>
<evidence type="ECO:0000256" key="3">
    <source>
        <dbReference type="ARBA" id="ARBA00022576"/>
    </source>
</evidence>
<dbReference type="InterPro" id="IPR050596">
    <property type="entry name" value="AspAT/PAT-like"/>
</dbReference>
<dbReference type="EC" id="2.6.1.-" evidence="6"/>
<dbReference type="Gene3D" id="3.40.640.10">
    <property type="entry name" value="Type I PLP-dependent aspartate aminotransferase-like (Major domain)"/>
    <property type="match status" value="1"/>
</dbReference>
<dbReference type="Gene3D" id="3.90.1150.10">
    <property type="entry name" value="Aspartate Aminotransferase, domain 1"/>
    <property type="match status" value="1"/>
</dbReference>